<feature type="domain" description="2-oxoglutarate dehydrogenase E1 component/KDG C-terminal" evidence="6">
    <location>
        <begin position="43"/>
        <end position="190"/>
    </location>
</feature>
<name>A0A455U4A4_9GAMM</name>
<evidence type="ECO:0000259" key="5">
    <source>
        <dbReference type="Pfam" id="PF02779"/>
    </source>
</evidence>
<dbReference type="EC" id="1.2.4.2" evidence="2"/>
<protein>
    <recommendedName>
        <fullName evidence="2">oxoglutarate dehydrogenase (succinyl-transferring)</fullName>
        <ecNumber evidence="2">1.2.4.2</ecNumber>
    </recommendedName>
</protein>
<evidence type="ECO:0000256" key="1">
    <source>
        <dbReference type="ARBA" id="ARBA00001964"/>
    </source>
</evidence>
<evidence type="ECO:0000256" key="4">
    <source>
        <dbReference type="ARBA" id="ARBA00023052"/>
    </source>
</evidence>
<comment type="cofactor">
    <cofactor evidence="1">
        <name>thiamine diphosphate</name>
        <dbReference type="ChEBI" id="CHEBI:58937"/>
    </cofactor>
</comment>
<evidence type="ECO:0000313" key="8">
    <source>
        <dbReference type="Proteomes" id="UP000320231"/>
    </source>
</evidence>
<dbReference type="InterPro" id="IPR031717">
    <property type="entry name" value="ODO-1/KGD_C"/>
</dbReference>
<evidence type="ECO:0000313" key="7">
    <source>
        <dbReference type="EMBL" id="BBI60377.1"/>
    </source>
</evidence>
<dbReference type="GO" id="GO:0045252">
    <property type="term" value="C:oxoglutarate dehydrogenase complex"/>
    <property type="evidence" value="ECO:0007669"/>
    <property type="project" value="TreeGrafter"/>
</dbReference>
<dbReference type="InterPro" id="IPR042179">
    <property type="entry name" value="KGD_C_sf"/>
</dbReference>
<proteinExistence type="predicted"/>
<dbReference type="KEGG" id="hsr:HSBAA_16830"/>
<keyword evidence="4" id="KW-0786">Thiamine pyrophosphate</keyword>
<dbReference type="GO" id="GO:0030976">
    <property type="term" value="F:thiamine pyrophosphate binding"/>
    <property type="evidence" value="ECO:0007669"/>
    <property type="project" value="InterPro"/>
</dbReference>
<organism evidence="7 8">
    <name type="scientific">Vreelandella sulfidaeris</name>
    <dbReference type="NCBI Taxonomy" id="115553"/>
    <lineage>
        <taxon>Bacteria</taxon>
        <taxon>Pseudomonadati</taxon>
        <taxon>Pseudomonadota</taxon>
        <taxon>Gammaproteobacteria</taxon>
        <taxon>Oceanospirillales</taxon>
        <taxon>Halomonadaceae</taxon>
        <taxon>Vreelandella</taxon>
    </lineage>
</organism>
<sequence>MQVCVPTTPAQIYHLLRRQVIRPLRKPLIVMTPKSLLRHKEATSSLEDLAHGKFHMVLADQADLAPEKVTRVVLCAGKVYYDLAAWRAENERHDTAILRLEQLYPFPKEELLEAVQGYANVEDIVWCQEEPLNQGAWYSSQHNMRAVADMLKDGLGRELKFAGRPASAAPAAGYMSVHTEQQRQLVEDAFNL</sequence>
<dbReference type="Proteomes" id="UP000320231">
    <property type="component" value="Chromosome"/>
</dbReference>
<dbReference type="Gene3D" id="3.40.50.11610">
    <property type="entry name" value="Multifunctional 2-oxoglutarate metabolism enzyme, C-terminal domain"/>
    <property type="match status" value="1"/>
</dbReference>
<accession>A0A455U4A4</accession>
<evidence type="ECO:0000259" key="6">
    <source>
        <dbReference type="Pfam" id="PF16870"/>
    </source>
</evidence>
<dbReference type="InterPro" id="IPR029061">
    <property type="entry name" value="THDP-binding"/>
</dbReference>
<dbReference type="SUPFAM" id="SSF52518">
    <property type="entry name" value="Thiamin diphosphate-binding fold (THDP-binding)"/>
    <property type="match status" value="1"/>
</dbReference>
<feature type="domain" description="Transketolase-like pyrimidine-binding" evidence="5">
    <location>
        <begin position="1"/>
        <end position="38"/>
    </location>
</feature>
<dbReference type="GO" id="GO:0005829">
    <property type="term" value="C:cytosol"/>
    <property type="evidence" value="ECO:0007669"/>
    <property type="project" value="TreeGrafter"/>
</dbReference>
<dbReference type="PANTHER" id="PTHR23152">
    <property type="entry name" value="2-OXOGLUTARATE DEHYDROGENASE"/>
    <property type="match status" value="1"/>
</dbReference>
<dbReference type="Pfam" id="PF16870">
    <property type="entry name" value="OxoGdeHyase_C"/>
    <property type="match status" value="1"/>
</dbReference>
<dbReference type="GO" id="GO:0004591">
    <property type="term" value="F:oxoglutarate dehydrogenase (succinyl-transferring) activity"/>
    <property type="evidence" value="ECO:0007669"/>
    <property type="project" value="UniProtKB-EC"/>
</dbReference>
<dbReference type="AlphaFoldDB" id="A0A455U4A4"/>
<dbReference type="EMBL" id="AP019514">
    <property type="protein sequence ID" value="BBI60377.1"/>
    <property type="molecule type" value="Genomic_DNA"/>
</dbReference>
<reference evidence="7 8" key="1">
    <citation type="journal article" date="2019" name="Microbiol. Resour. Announc.">
        <title>Complete Genome Sequence of Halomonas sulfidaeris Strain Esulfide1 Isolated from a Metal Sulfide Rock at a Depth of 2,200 Meters, Obtained Using Nanopore Sequencing.</title>
        <authorList>
            <person name="Saito M."/>
            <person name="Nishigata A."/>
            <person name="Galipon J."/>
            <person name="Arakawa K."/>
        </authorList>
    </citation>
    <scope>NUCLEOTIDE SEQUENCE [LARGE SCALE GENOMIC DNA]</scope>
    <source>
        <strain evidence="7 8">ATCC BAA-803</strain>
    </source>
</reference>
<gene>
    <name evidence="7" type="ORF">HSBAA_16830</name>
</gene>
<dbReference type="GO" id="GO:0006099">
    <property type="term" value="P:tricarboxylic acid cycle"/>
    <property type="evidence" value="ECO:0007669"/>
    <property type="project" value="TreeGrafter"/>
</dbReference>
<dbReference type="PANTHER" id="PTHR23152:SF4">
    <property type="entry name" value="2-OXOADIPATE DEHYDROGENASE COMPLEX COMPONENT E1"/>
    <property type="match status" value="1"/>
</dbReference>
<dbReference type="InterPro" id="IPR005475">
    <property type="entry name" value="Transketolase-like_Pyr-bd"/>
</dbReference>
<dbReference type="Pfam" id="PF02779">
    <property type="entry name" value="Transket_pyr"/>
    <property type="match status" value="1"/>
</dbReference>
<evidence type="ECO:0000256" key="3">
    <source>
        <dbReference type="ARBA" id="ARBA00023002"/>
    </source>
</evidence>
<dbReference type="InterPro" id="IPR011603">
    <property type="entry name" value="2oxoglutarate_DH_E1"/>
</dbReference>
<keyword evidence="3" id="KW-0560">Oxidoreductase</keyword>
<evidence type="ECO:0000256" key="2">
    <source>
        <dbReference type="ARBA" id="ARBA00012280"/>
    </source>
</evidence>